<sequence>MKDFLSIWHRILGIRYNSVSTNKNKSSGSKRKPSSPYKSAIIIAIIGIIGVLSGTCIHILNPYDLIYRWKLIFEKGGEIYELWRDPPVELYLRVFLWNITNKDAYMNGTDDKLKMVEVGPYVYRELMLHDNVTFNDNGTLTAIPRHPLVWVPELSEGRREDDLLILPNIALLSIADVVSDRSYFTRIGLNVIIRQTESFPLVQMTAREFMFGYSSSLMSLGNNFLPNWINFDKLGLIDRMYNFEGDYETVYTGQKLGLENIGLIEKYRGETKLPQWDSPCGDITGASDGTKFKGYTKPNDTHLFFRKSMCRAKKLIRVNETVTNGLKAYVYHLDPEADDNGRVHEYNKCFCKDPENCKPKGLLDVRGCYYGFPIALSYPHFLDGNESLSNNVIGMKPDPKLHKSYFIIQPDSGLPLELAVRFQINMHLGNIKTIANCDRFDNMVLPLLWTENRLYKLPEFLAVRFRLYLNVLPLIEKCMMMILLGGGVFFFLISLYRFVKITKGRSKYQEPWIEDDLVLNIDRKLSSYIPEKSSSLTARELEVYMDSMVPLTDDIHREHEHSQNEHEHSQDEHEHHITHDQSALVY</sequence>
<dbReference type="GeneID" id="114331101"/>
<dbReference type="PANTHER" id="PTHR11923:SF67">
    <property type="entry name" value="RE68569P"/>
    <property type="match status" value="1"/>
</dbReference>
<evidence type="ECO:0000313" key="10">
    <source>
        <dbReference type="EnsemblMetazoa" id="XP_028136373.1"/>
    </source>
</evidence>
<keyword evidence="3" id="KW-1003">Cell membrane</keyword>
<dbReference type="OrthoDB" id="18585at2759"/>
<evidence type="ECO:0000256" key="9">
    <source>
        <dbReference type="SAM" id="Phobius"/>
    </source>
</evidence>
<evidence type="ECO:0000313" key="12">
    <source>
        <dbReference type="RefSeq" id="XP_028136373.1"/>
    </source>
</evidence>
<dbReference type="KEGG" id="dvv:114331101"/>
<evidence type="ECO:0000256" key="5">
    <source>
        <dbReference type="ARBA" id="ARBA00022989"/>
    </source>
</evidence>
<dbReference type="Pfam" id="PF01130">
    <property type="entry name" value="CD36"/>
    <property type="match status" value="1"/>
</dbReference>
<name>A0A6P7FTT2_DIAVI</name>
<dbReference type="EnsemblMetazoa" id="XM_028280572.2">
    <property type="protein sequence ID" value="XP_028136373.1"/>
    <property type="gene ID" value="LOC114331101"/>
</dbReference>
<comment type="similarity">
    <text evidence="2">Belongs to the CD36 family.</text>
</comment>
<dbReference type="GO" id="GO:0005886">
    <property type="term" value="C:plasma membrane"/>
    <property type="evidence" value="ECO:0007669"/>
    <property type="project" value="UniProtKB-SubCell"/>
</dbReference>
<dbReference type="PANTHER" id="PTHR11923">
    <property type="entry name" value="SCAVENGER RECEPTOR CLASS B TYPE-1 SR-B1"/>
    <property type="match status" value="1"/>
</dbReference>
<keyword evidence="11" id="KW-1185">Reference proteome</keyword>
<evidence type="ECO:0000313" key="11">
    <source>
        <dbReference type="Proteomes" id="UP001652700"/>
    </source>
</evidence>
<dbReference type="EnsemblMetazoa" id="XM_050652550.1">
    <property type="protein sequence ID" value="XP_050508507.1"/>
    <property type="gene ID" value="LOC114331101"/>
</dbReference>
<keyword evidence="6 9" id="KW-0472">Membrane</keyword>
<evidence type="ECO:0000256" key="2">
    <source>
        <dbReference type="ARBA" id="ARBA00010532"/>
    </source>
</evidence>
<dbReference type="InterPro" id="IPR002159">
    <property type="entry name" value="CD36_fam"/>
</dbReference>
<feature type="region of interest" description="Disordered" evidence="8">
    <location>
        <begin position="558"/>
        <end position="586"/>
    </location>
</feature>
<evidence type="ECO:0000256" key="4">
    <source>
        <dbReference type="ARBA" id="ARBA00022692"/>
    </source>
</evidence>
<dbReference type="PRINTS" id="PR01609">
    <property type="entry name" value="CD36FAMILY"/>
</dbReference>
<dbReference type="RefSeq" id="XP_028136373.1">
    <property type="nucleotide sequence ID" value="XM_028280572.1"/>
</dbReference>
<protein>
    <submittedName>
        <fullName evidence="12">Scavenger receptor class B member 1-like isoform X1</fullName>
    </submittedName>
</protein>
<evidence type="ECO:0000256" key="6">
    <source>
        <dbReference type="ARBA" id="ARBA00023136"/>
    </source>
</evidence>
<evidence type="ECO:0000256" key="3">
    <source>
        <dbReference type="ARBA" id="ARBA00022475"/>
    </source>
</evidence>
<dbReference type="GO" id="GO:0005737">
    <property type="term" value="C:cytoplasm"/>
    <property type="evidence" value="ECO:0007669"/>
    <property type="project" value="TreeGrafter"/>
</dbReference>
<evidence type="ECO:0000256" key="7">
    <source>
        <dbReference type="ARBA" id="ARBA00023180"/>
    </source>
</evidence>
<accession>A0A6P7FTT2</accession>
<keyword evidence="5 9" id="KW-1133">Transmembrane helix</keyword>
<keyword evidence="7" id="KW-0325">Glycoprotein</keyword>
<proteinExistence type="inferred from homology"/>
<feature type="transmembrane region" description="Helical" evidence="9">
    <location>
        <begin position="40"/>
        <end position="60"/>
    </location>
</feature>
<evidence type="ECO:0000256" key="1">
    <source>
        <dbReference type="ARBA" id="ARBA00004236"/>
    </source>
</evidence>
<gene>
    <name evidence="12" type="primary">LOC114331101</name>
</gene>
<reference evidence="10" key="2">
    <citation type="submission" date="2025-05" db="UniProtKB">
        <authorList>
            <consortium name="EnsemblMetazoa"/>
        </authorList>
    </citation>
    <scope>IDENTIFICATION</scope>
</reference>
<dbReference type="AlphaFoldDB" id="A0A6P7FTT2"/>
<dbReference type="Proteomes" id="UP001652700">
    <property type="component" value="Unplaced"/>
</dbReference>
<comment type="subcellular location">
    <subcellularLocation>
        <location evidence="1">Cell membrane</location>
    </subcellularLocation>
</comment>
<organism evidence="12">
    <name type="scientific">Diabrotica virgifera virgifera</name>
    <name type="common">western corn rootworm</name>
    <dbReference type="NCBI Taxonomy" id="50390"/>
    <lineage>
        <taxon>Eukaryota</taxon>
        <taxon>Metazoa</taxon>
        <taxon>Ecdysozoa</taxon>
        <taxon>Arthropoda</taxon>
        <taxon>Hexapoda</taxon>
        <taxon>Insecta</taxon>
        <taxon>Pterygota</taxon>
        <taxon>Neoptera</taxon>
        <taxon>Endopterygota</taxon>
        <taxon>Coleoptera</taxon>
        <taxon>Polyphaga</taxon>
        <taxon>Cucujiformia</taxon>
        <taxon>Chrysomeloidea</taxon>
        <taxon>Chrysomelidae</taxon>
        <taxon>Galerucinae</taxon>
        <taxon>Diabroticina</taxon>
        <taxon>Diabroticites</taxon>
        <taxon>Diabrotica</taxon>
    </lineage>
</organism>
<reference evidence="12" key="1">
    <citation type="submission" date="2025-04" db="UniProtKB">
        <authorList>
            <consortium name="RefSeq"/>
        </authorList>
    </citation>
    <scope>IDENTIFICATION</scope>
    <source>
        <tissue evidence="12">Whole insect</tissue>
    </source>
</reference>
<evidence type="ECO:0000256" key="8">
    <source>
        <dbReference type="SAM" id="MobiDB-lite"/>
    </source>
</evidence>
<dbReference type="GO" id="GO:0005044">
    <property type="term" value="F:scavenger receptor activity"/>
    <property type="evidence" value="ECO:0007669"/>
    <property type="project" value="TreeGrafter"/>
</dbReference>
<feature type="transmembrane region" description="Helical" evidence="9">
    <location>
        <begin position="479"/>
        <end position="499"/>
    </location>
</feature>
<feature type="compositionally biased region" description="Basic and acidic residues" evidence="8">
    <location>
        <begin position="558"/>
        <end position="579"/>
    </location>
</feature>
<dbReference type="InParanoid" id="A0A6P7FTT2"/>
<dbReference type="FunCoup" id="A0A6P7FTT2">
    <property type="interactions" value="8"/>
</dbReference>
<dbReference type="RefSeq" id="XP_050508507.1">
    <property type="nucleotide sequence ID" value="XM_050652550.1"/>
</dbReference>
<keyword evidence="4 9" id="KW-0812">Transmembrane</keyword>